<evidence type="ECO:0000256" key="1">
    <source>
        <dbReference type="ARBA" id="ARBA00022448"/>
    </source>
</evidence>
<accession>A0A089R5R2</accession>
<dbReference type="EMBL" id="LDZF01000026">
    <property type="protein sequence ID" value="KMK11683.1"/>
    <property type="molecule type" value="Genomic_DNA"/>
</dbReference>
<organism evidence="9 10">
    <name type="scientific">Pluralibacter gergoviae</name>
    <name type="common">Enterobacter gergoviae</name>
    <dbReference type="NCBI Taxonomy" id="61647"/>
    <lineage>
        <taxon>Bacteria</taxon>
        <taxon>Pseudomonadati</taxon>
        <taxon>Pseudomonadota</taxon>
        <taxon>Gammaproteobacteria</taxon>
        <taxon>Enterobacterales</taxon>
        <taxon>Enterobacteriaceae</taxon>
        <taxon>Pluralibacter</taxon>
    </lineage>
</organism>
<dbReference type="InterPro" id="IPR005895">
    <property type="entry name" value="ABC_transptr_haem_export_CcmA"/>
</dbReference>
<dbReference type="InterPro" id="IPR003593">
    <property type="entry name" value="AAA+_ATPase"/>
</dbReference>
<dbReference type="InterPro" id="IPR003439">
    <property type="entry name" value="ABC_transporter-like_ATP-bd"/>
</dbReference>
<dbReference type="PANTHER" id="PTHR43499">
    <property type="entry name" value="ABC TRANSPORTER I FAMILY MEMBER 1"/>
    <property type="match status" value="1"/>
</dbReference>
<dbReference type="Proteomes" id="UP000036196">
    <property type="component" value="Unassembled WGS sequence"/>
</dbReference>
<feature type="domain" description="ABC transporter" evidence="7">
    <location>
        <begin position="2"/>
        <end position="205"/>
    </location>
</feature>
<keyword evidence="4" id="KW-0067">ATP-binding</keyword>
<evidence type="ECO:0000256" key="3">
    <source>
        <dbReference type="ARBA" id="ARBA00022748"/>
    </source>
</evidence>
<evidence type="ECO:0000313" key="9">
    <source>
        <dbReference type="EMBL" id="KMK11683.1"/>
    </source>
</evidence>
<keyword evidence="5" id="KW-1278">Translocase</keyword>
<dbReference type="PROSITE" id="PS50893">
    <property type="entry name" value="ABC_TRANSPORTER_2"/>
    <property type="match status" value="1"/>
</dbReference>
<comment type="caution">
    <text evidence="9">The sequence shown here is derived from an EMBL/GenBank/DDBJ whole genome shotgun (WGS) entry which is preliminary data.</text>
</comment>
<proteinExistence type="predicted"/>
<dbReference type="NCBIfam" id="TIGR01189">
    <property type="entry name" value="ccmA"/>
    <property type="match status" value="1"/>
</dbReference>
<dbReference type="NCBIfam" id="NF010061">
    <property type="entry name" value="PRK13538.1"/>
    <property type="match status" value="1"/>
</dbReference>
<dbReference type="PROSITE" id="PS00211">
    <property type="entry name" value="ABC_TRANSPORTER_1"/>
    <property type="match status" value="1"/>
</dbReference>
<reference evidence="9 10" key="1">
    <citation type="submission" date="2015-05" db="EMBL/GenBank/DDBJ databases">
        <title>Genome sequences of Pluralibacter gergoviae.</title>
        <authorList>
            <person name="Greninger A.L."/>
            <person name="Miller S."/>
        </authorList>
    </citation>
    <scope>NUCLEOTIDE SEQUENCE [LARGE SCALE GENOMIC DNA]</scope>
    <source>
        <strain evidence="9 10">JS81F13</strain>
    </source>
</reference>
<dbReference type="CDD" id="cd03231">
    <property type="entry name" value="ABC_CcmA_heme_exporter"/>
    <property type="match status" value="1"/>
</dbReference>
<dbReference type="GO" id="GO:0005524">
    <property type="term" value="F:ATP binding"/>
    <property type="evidence" value="ECO:0007669"/>
    <property type="project" value="UniProtKB-KW"/>
</dbReference>
<evidence type="ECO:0000313" key="10">
    <source>
        <dbReference type="Proteomes" id="UP000036196"/>
    </source>
</evidence>
<sequence>MLNVNDIACERNDQLLFSGLTFTLTAGEILQIAGPNGAGKTSLLRLLAGLAKPCAGQVLWQEKAVSRQREAWHAQLLWIGHRAGIKSTMTADENLHFYHPRCDRSRRWQALEQVALVGYEDLPVAQLSAGQQRRVALARLWLSEAAVWILDEPFTAIDKAGTEVLTRRIEQHVEQGGAVILTTHQPLRPLAVPLRTLTLGEGASAPC</sequence>
<evidence type="ECO:0000256" key="2">
    <source>
        <dbReference type="ARBA" id="ARBA00022741"/>
    </source>
</evidence>
<name>A0A089R5R2_PLUGE</name>
<dbReference type="Pfam" id="PF00005">
    <property type="entry name" value="ABC_tran"/>
    <property type="match status" value="1"/>
</dbReference>
<dbReference type="SMART" id="SM00382">
    <property type="entry name" value="AAA"/>
    <property type="match status" value="1"/>
</dbReference>
<dbReference type="RefSeq" id="WP_043084667.1">
    <property type="nucleotide sequence ID" value="NZ_CACVCI010000001.1"/>
</dbReference>
<dbReference type="GO" id="GO:0022857">
    <property type="term" value="F:transmembrane transporter activity"/>
    <property type="evidence" value="ECO:0007669"/>
    <property type="project" value="InterPro"/>
</dbReference>
<evidence type="ECO:0000256" key="5">
    <source>
        <dbReference type="ARBA" id="ARBA00022967"/>
    </source>
</evidence>
<dbReference type="InterPro" id="IPR027417">
    <property type="entry name" value="P-loop_NTPase"/>
</dbReference>
<dbReference type="GO" id="GO:0017004">
    <property type="term" value="P:cytochrome complex assembly"/>
    <property type="evidence" value="ECO:0007669"/>
    <property type="project" value="UniProtKB-KW"/>
</dbReference>
<evidence type="ECO:0000256" key="6">
    <source>
        <dbReference type="ARBA" id="ARBA00023136"/>
    </source>
</evidence>
<keyword evidence="3" id="KW-0201">Cytochrome c-type biogenesis</keyword>
<dbReference type="InterPro" id="IPR017871">
    <property type="entry name" value="ABC_transporter-like_CS"/>
</dbReference>
<reference evidence="8" key="2">
    <citation type="submission" date="2024-02" db="EMBL/GenBank/DDBJ databases">
        <authorList>
            <consortium name="Clinical and Environmental Microbiology Branch: Whole genome sequencing antimicrobial resistance pathogens in the healthcare setting"/>
        </authorList>
    </citation>
    <scope>NUCLEOTIDE SEQUENCE</scope>
    <source>
        <strain evidence="8">2021DK-00143</strain>
    </source>
</reference>
<dbReference type="PATRIC" id="fig|61647.13.peg.4967"/>
<keyword evidence="10" id="KW-1185">Reference proteome</keyword>
<keyword evidence="2" id="KW-0547">Nucleotide-binding</keyword>
<keyword evidence="1" id="KW-0813">Transport</keyword>
<keyword evidence="6" id="KW-0472">Membrane</keyword>
<evidence type="ECO:0000256" key="4">
    <source>
        <dbReference type="ARBA" id="ARBA00022840"/>
    </source>
</evidence>
<dbReference type="KEGG" id="pge:LG71_19430"/>
<dbReference type="PANTHER" id="PTHR43499:SF1">
    <property type="entry name" value="ABC TRANSPORTER I FAMILY MEMBER 1"/>
    <property type="match status" value="1"/>
</dbReference>
<dbReference type="GO" id="GO:0016887">
    <property type="term" value="F:ATP hydrolysis activity"/>
    <property type="evidence" value="ECO:0007669"/>
    <property type="project" value="InterPro"/>
</dbReference>
<dbReference type="STRING" id="61647.LG71_19430"/>
<evidence type="ECO:0000313" key="8">
    <source>
        <dbReference type="EMBL" id="EML1473192.1"/>
    </source>
</evidence>
<evidence type="ECO:0000259" key="7">
    <source>
        <dbReference type="PROSITE" id="PS50893"/>
    </source>
</evidence>
<gene>
    <name evidence="8" type="primary">ccmA</name>
    <name evidence="9" type="ORF">ABW06_20395</name>
    <name evidence="8" type="ORF">QEG54_003984</name>
</gene>
<dbReference type="SUPFAM" id="SSF52540">
    <property type="entry name" value="P-loop containing nucleoside triphosphate hydrolases"/>
    <property type="match status" value="1"/>
</dbReference>
<protein>
    <submittedName>
        <fullName evidence="9">Cytochrome C biogenesis protein CcmA</fullName>
    </submittedName>
    <submittedName>
        <fullName evidence="8">Cytochrome c biogenesis heme-transporting ATPase CcmA</fullName>
    </submittedName>
</protein>
<dbReference type="EMBL" id="ABLOKC030000026">
    <property type="protein sequence ID" value="EML1473192.1"/>
    <property type="molecule type" value="Genomic_DNA"/>
</dbReference>
<dbReference type="Gene3D" id="3.40.50.300">
    <property type="entry name" value="P-loop containing nucleotide triphosphate hydrolases"/>
    <property type="match status" value="1"/>
</dbReference>
<dbReference type="eggNOG" id="COG4133">
    <property type="taxonomic scope" value="Bacteria"/>
</dbReference>
<dbReference type="AlphaFoldDB" id="A0A089R5R2"/>